<proteinExistence type="predicted"/>
<keyword evidence="3" id="KW-0808">Transferase</keyword>
<accession>A0A364N1K3</accession>
<name>A0A364N1K3_STELY</name>
<feature type="domain" description="Glutathione S-transferase UstS-like C-terminal" evidence="2">
    <location>
        <begin position="119"/>
        <end position="228"/>
    </location>
</feature>
<dbReference type="InterPro" id="IPR004045">
    <property type="entry name" value="Glutathione_S-Trfase_N"/>
</dbReference>
<dbReference type="STRING" id="183478.A0A364N1K3"/>
<keyword evidence="4" id="KW-1185">Reference proteome</keyword>
<dbReference type="SUPFAM" id="SSF52833">
    <property type="entry name" value="Thioredoxin-like"/>
    <property type="match status" value="1"/>
</dbReference>
<dbReference type="InterPro" id="IPR036282">
    <property type="entry name" value="Glutathione-S-Trfase_C_sf"/>
</dbReference>
<comment type="caution">
    <text evidence="3">The sequence shown here is derived from an EMBL/GenBank/DDBJ whole genome shotgun (WGS) entry which is preliminary data.</text>
</comment>
<evidence type="ECO:0000259" key="2">
    <source>
        <dbReference type="Pfam" id="PF22041"/>
    </source>
</evidence>
<dbReference type="Gene3D" id="1.20.1050.10">
    <property type="match status" value="1"/>
</dbReference>
<sequence>MSSSSSNVVFFDLPSKQGISWSLNPWKTRMVLNYKKIPYTTEWVEYPDLAPKFKALGIPPNPKDAPGYFTDYSSPAIKYADGNYGMDSWPIAHSLEKQYPSPSLHLDDPIVVKIRDHMSVMMWPLVPLLMPRVPVVLLNKPSADYFFESRAKIFGKPLEEMEKGADVEQCWEGARAPAKEVGDLLRKNGGPFFLGETVSYADLIFVSMLQFLQCINEDTFKRFLAMDDTFPKIYDASKQWLEKQD</sequence>
<dbReference type="Proteomes" id="UP000249619">
    <property type="component" value="Unassembled WGS sequence"/>
</dbReference>
<gene>
    <name evidence="3" type="ORF">DDE83_005562</name>
</gene>
<dbReference type="InterPro" id="IPR054416">
    <property type="entry name" value="GST_UstS-like_C"/>
</dbReference>
<organism evidence="3 4">
    <name type="scientific">Stemphylium lycopersici</name>
    <name type="common">Tomato gray leaf spot disease fungus</name>
    <name type="synonym">Thyrospora lycopersici</name>
    <dbReference type="NCBI Taxonomy" id="183478"/>
    <lineage>
        <taxon>Eukaryota</taxon>
        <taxon>Fungi</taxon>
        <taxon>Dikarya</taxon>
        <taxon>Ascomycota</taxon>
        <taxon>Pezizomycotina</taxon>
        <taxon>Dothideomycetes</taxon>
        <taxon>Pleosporomycetidae</taxon>
        <taxon>Pleosporales</taxon>
        <taxon>Pleosporineae</taxon>
        <taxon>Pleosporaceae</taxon>
        <taxon>Stemphylium</taxon>
    </lineage>
</organism>
<dbReference type="Pfam" id="PF13409">
    <property type="entry name" value="GST_N_2"/>
    <property type="match status" value="1"/>
</dbReference>
<protein>
    <submittedName>
        <fullName evidence="3">Glutathione s-transferase</fullName>
    </submittedName>
</protein>
<evidence type="ECO:0000259" key="1">
    <source>
        <dbReference type="Pfam" id="PF13409"/>
    </source>
</evidence>
<feature type="domain" description="GST N-terminal" evidence="1">
    <location>
        <begin position="21"/>
        <end position="98"/>
    </location>
</feature>
<dbReference type="AlphaFoldDB" id="A0A364N1K3"/>
<reference evidence="4" key="1">
    <citation type="submission" date="2018-05" db="EMBL/GenBank/DDBJ databases">
        <title>Draft genome sequence of Stemphylium lycopersici strain CIDEFI 213.</title>
        <authorList>
            <person name="Medina R."/>
            <person name="Franco M.E.E."/>
            <person name="Lucentini C.G."/>
            <person name="Saparrat M.C.N."/>
            <person name="Balatti P.A."/>
        </authorList>
    </citation>
    <scope>NUCLEOTIDE SEQUENCE [LARGE SCALE GENOMIC DNA]</scope>
    <source>
        <strain evidence="4">CIDEFI 213</strain>
    </source>
</reference>
<evidence type="ECO:0000313" key="4">
    <source>
        <dbReference type="Proteomes" id="UP000249619"/>
    </source>
</evidence>
<dbReference type="EMBL" id="QGDH01000076">
    <property type="protein sequence ID" value="RAR09408.1"/>
    <property type="molecule type" value="Genomic_DNA"/>
</dbReference>
<evidence type="ECO:0000313" key="3">
    <source>
        <dbReference type="EMBL" id="RAR09408.1"/>
    </source>
</evidence>
<dbReference type="Pfam" id="PF22041">
    <property type="entry name" value="GST_C_7"/>
    <property type="match status" value="1"/>
</dbReference>
<dbReference type="SUPFAM" id="SSF47616">
    <property type="entry name" value="GST C-terminal domain-like"/>
    <property type="match status" value="1"/>
</dbReference>
<dbReference type="GO" id="GO:0016740">
    <property type="term" value="F:transferase activity"/>
    <property type="evidence" value="ECO:0007669"/>
    <property type="project" value="UniProtKB-KW"/>
</dbReference>
<dbReference type="Gene3D" id="3.40.30.10">
    <property type="entry name" value="Glutaredoxin"/>
    <property type="match status" value="1"/>
</dbReference>
<dbReference type="InterPro" id="IPR036249">
    <property type="entry name" value="Thioredoxin-like_sf"/>
</dbReference>